<keyword evidence="3 6" id="KW-0812">Transmembrane</keyword>
<feature type="transmembrane region" description="Helical" evidence="6">
    <location>
        <begin position="118"/>
        <end position="134"/>
    </location>
</feature>
<evidence type="ECO:0000256" key="2">
    <source>
        <dbReference type="ARBA" id="ARBA00007363"/>
    </source>
</evidence>
<accession>A0A0K0EBE5</accession>
<dbReference type="WBParaSite" id="SSTP_0000681600.1">
    <property type="protein sequence ID" value="SSTP_0000681600.1"/>
    <property type="gene ID" value="SSTP_0000681600"/>
</dbReference>
<dbReference type="GO" id="GO:0016020">
    <property type="term" value="C:membrane"/>
    <property type="evidence" value="ECO:0007669"/>
    <property type="project" value="UniProtKB-SubCell"/>
</dbReference>
<sequence length="156" mass="17627">MNRSIISVTRNIYPKSIRNILIRNTTSGINSVSGSNKDSDHIKNKIGDNISFMKKSNLNNFQSQTLHTTSTTSHEPIRPTDFQKTLFILTGMYKSKAEIPEFVSGRTIEELNHESRQLVGIGICLAIVTFLYTMEFDMANGSQNNKTSLYHLNKII</sequence>
<evidence type="ECO:0000313" key="8">
    <source>
        <dbReference type="WBParaSite" id="SSTP_0000681600.1"/>
    </source>
</evidence>
<evidence type="ECO:0000313" key="7">
    <source>
        <dbReference type="Proteomes" id="UP000035681"/>
    </source>
</evidence>
<comment type="similarity">
    <text evidence="2">Belongs to the UPF0389 family.</text>
</comment>
<name>A0A0K0EBE5_STRER</name>
<evidence type="ECO:0000256" key="3">
    <source>
        <dbReference type="ARBA" id="ARBA00022692"/>
    </source>
</evidence>
<reference evidence="8" key="1">
    <citation type="submission" date="2015-08" db="UniProtKB">
        <authorList>
            <consortium name="WormBaseParasite"/>
        </authorList>
    </citation>
    <scope>IDENTIFICATION</scope>
</reference>
<evidence type="ECO:0000313" key="9">
    <source>
        <dbReference type="WBParaSite" id="TCONS_00007860.p1"/>
    </source>
</evidence>
<dbReference type="AlphaFoldDB" id="A0A0K0EBE5"/>
<keyword evidence="7" id="KW-1185">Reference proteome</keyword>
<dbReference type="Pfam" id="PF06388">
    <property type="entry name" value="DUF1075"/>
    <property type="match status" value="1"/>
</dbReference>
<dbReference type="WBParaSite" id="TCONS_00007860.p1">
    <property type="protein sequence ID" value="TCONS_00007860.p1"/>
    <property type="gene ID" value="XLOC_005870"/>
</dbReference>
<dbReference type="Proteomes" id="UP000035681">
    <property type="component" value="Unplaced"/>
</dbReference>
<dbReference type="InterPro" id="IPR009432">
    <property type="entry name" value="DUF1075"/>
</dbReference>
<protein>
    <submittedName>
        <fullName evidence="9">Deltamethrin resistance protein prag01 domain-containing protein</fullName>
    </submittedName>
    <submittedName>
        <fullName evidence="8">Succinate dehydrogenase subunit 4, mitochondrial</fullName>
    </submittedName>
</protein>
<evidence type="ECO:0000256" key="5">
    <source>
        <dbReference type="ARBA" id="ARBA00023136"/>
    </source>
</evidence>
<keyword evidence="4 6" id="KW-1133">Transmembrane helix</keyword>
<comment type="subcellular location">
    <subcellularLocation>
        <location evidence="1">Membrane</location>
        <topology evidence="1">Single-pass membrane protein</topology>
    </subcellularLocation>
</comment>
<organism evidence="8">
    <name type="scientific">Strongyloides stercoralis</name>
    <name type="common">Threadworm</name>
    <dbReference type="NCBI Taxonomy" id="6248"/>
    <lineage>
        <taxon>Eukaryota</taxon>
        <taxon>Metazoa</taxon>
        <taxon>Ecdysozoa</taxon>
        <taxon>Nematoda</taxon>
        <taxon>Chromadorea</taxon>
        <taxon>Rhabditida</taxon>
        <taxon>Tylenchina</taxon>
        <taxon>Panagrolaimomorpha</taxon>
        <taxon>Strongyloidoidea</taxon>
        <taxon>Strongyloididae</taxon>
        <taxon>Strongyloides</taxon>
    </lineage>
</organism>
<keyword evidence="5 6" id="KW-0472">Membrane</keyword>
<evidence type="ECO:0000256" key="4">
    <source>
        <dbReference type="ARBA" id="ARBA00022989"/>
    </source>
</evidence>
<proteinExistence type="inferred from homology"/>
<evidence type="ECO:0000256" key="6">
    <source>
        <dbReference type="SAM" id="Phobius"/>
    </source>
</evidence>
<evidence type="ECO:0000256" key="1">
    <source>
        <dbReference type="ARBA" id="ARBA00004167"/>
    </source>
</evidence>